<dbReference type="GO" id="GO:0043066">
    <property type="term" value="P:negative regulation of apoptotic process"/>
    <property type="evidence" value="ECO:0007669"/>
    <property type="project" value="InterPro"/>
</dbReference>
<dbReference type="GO" id="GO:0005524">
    <property type="term" value="F:ATP binding"/>
    <property type="evidence" value="ECO:0007669"/>
    <property type="project" value="TreeGrafter"/>
</dbReference>
<name>A0A653CJP5_CALMS</name>
<dbReference type="SUPFAM" id="SSF57924">
    <property type="entry name" value="Inhibitor of apoptosis (IAP) repeat"/>
    <property type="match status" value="1"/>
</dbReference>
<dbReference type="InterPro" id="IPR028789">
    <property type="entry name" value="Naip"/>
</dbReference>
<dbReference type="InterPro" id="IPR001370">
    <property type="entry name" value="BIR_rpt"/>
</dbReference>
<gene>
    <name evidence="1" type="ORF">CALMAC_LOCUS9612</name>
</gene>
<proteinExistence type="predicted"/>
<dbReference type="GO" id="GO:0043027">
    <property type="term" value="F:cysteine-type endopeptidase inhibitor activity involved in apoptotic process"/>
    <property type="evidence" value="ECO:0007669"/>
    <property type="project" value="InterPro"/>
</dbReference>
<dbReference type="PANTHER" id="PTHR46914:SF1">
    <property type="entry name" value="BACULOVIRAL IAP REPEAT-CONTAINING PROTEIN 1"/>
    <property type="match status" value="1"/>
</dbReference>
<reference evidence="1 2" key="1">
    <citation type="submission" date="2019-01" db="EMBL/GenBank/DDBJ databases">
        <authorList>
            <person name="Sayadi A."/>
        </authorList>
    </citation>
    <scope>NUCLEOTIDE SEQUENCE [LARGE SCALE GENOMIC DNA]</scope>
</reference>
<organism evidence="1 2">
    <name type="scientific">Callosobruchus maculatus</name>
    <name type="common">Southern cowpea weevil</name>
    <name type="synonym">Pulse bruchid</name>
    <dbReference type="NCBI Taxonomy" id="64391"/>
    <lineage>
        <taxon>Eukaryota</taxon>
        <taxon>Metazoa</taxon>
        <taxon>Ecdysozoa</taxon>
        <taxon>Arthropoda</taxon>
        <taxon>Hexapoda</taxon>
        <taxon>Insecta</taxon>
        <taxon>Pterygota</taxon>
        <taxon>Neoptera</taxon>
        <taxon>Endopterygota</taxon>
        <taxon>Coleoptera</taxon>
        <taxon>Polyphaga</taxon>
        <taxon>Cucujiformia</taxon>
        <taxon>Chrysomeloidea</taxon>
        <taxon>Chrysomelidae</taxon>
        <taxon>Bruchinae</taxon>
        <taxon>Bruchini</taxon>
        <taxon>Callosobruchus</taxon>
    </lineage>
</organism>
<dbReference type="GO" id="GO:0072557">
    <property type="term" value="C:IPAF inflammasome complex"/>
    <property type="evidence" value="ECO:0007669"/>
    <property type="project" value="TreeGrafter"/>
</dbReference>
<evidence type="ECO:0000313" key="1">
    <source>
        <dbReference type="EMBL" id="VEN48009.1"/>
    </source>
</evidence>
<dbReference type="Gene3D" id="1.10.1170.10">
    <property type="entry name" value="Inhibitor Of Apoptosis Protein (2mihbC-IAP-1), Chain A"/>
    <property type="match status" value="1"/>
</dbReference>
<dbReference type="OrthoDB" id="6768731at2759"/>
<keyword evidence="2" id="KW-1185">Reference proteome</keyword>
<dbReference type="CDD" id="cd00022">
    <property type="entry name" value="BIR"/>
    <property type="match status" value="1"/>
</dbReference>
<evidence type="ECO:0000313" key="2">
    <source>
        <dbReference type="Proteomes" id="UP000410492"/>
    </source>
</evidence>
<dbReference type="SMART" id="SM00238">
    <property type="entry name" value="BIR"/>
    <property type="match status" value="1"/>
</dbReference>
<protein>
    <submittedName>
        <fullName evidence="1">Uncharacterized protein</fullName>
    </submittedName>
</protein>
<dbReference type="PROSITE" id="PS50143">
    <property type="entry name" value="BIR_REPEAT_2"/>
    <property type="match status" value="1"/>
</dbReference>
<dbReference type="Proteomes" id="UP000410492">
    <property type="component" value="Unassembled WGS sequence"/>
</dbReference>
<dbReference type="GO" id="GO:0016045">
    <property type="term" value="P:detection of bacterium"/>
    <property type="evidence" value="ECO:0007669"/>
    <property type="project" value="TreeGrafter"/>
</dbReference>
<dbReference type="EMBL" id="CAACVG010008002">
    <property type="protein sequence ID" value="VEN48009.1"/>
    <property type="molecule type" value="Genomic_DNA"/>
</dbReference>
<dbReference type="GO" id="GO:0042742">
    <property type="term" value="P:defense response to bacterium"/>
    <property type="evidence" value="ECO:0007669"/>
    <property type="project" value="TreeGrafter"/>
</dbReference>
<dbReference type="AlphaFoldDB" id="A0A653CJP5"/>
<accession>A0A653CJP5</accession>
<dbReference type="PANTHER" id="PTHR46914">
    <property type="entry name" value="BACULOVIRAL IAP REPEAT-CONTAINING PROTEIN 1"/>
    <property type="match status" value="1"/>
</dbReference>
<dbReference type="Pfam" id="PF00653">
    <property type="entry name" value="BIR"/>
    <property type="match status" value="1"/>
</dbReference>
<sequence length="388" mass="44209">MCGEDHSVNFKQFNSLDKRLLTFSKWPNHVDPLPIALAGFFYTGRGDICQAFCCGVKLYNWRKGDCPIKDHVKYTKGCVYAKHINKLLQRMCVRKEEEDTSVYSKLQRIPVITAMLCTLVLLVLYLPLLSSAPVYTPHNQTMTRHWFKSGEDSVKWYSQQWISQLYSTTSEMFTQQKNPVLKESYSYNMVDSSTQTSHNAVVVLGERRYPLNKSKSKHVTIGVYPAYNYSPGIKLMGVKGDNIVFTESEWKEFLDYQNVISHNMYATDASAPILTSCCSINVTHISGTPVLKLTKDGSVIYLGYESLASLWNLLPVVNHTVELFKLQKFGNYFRVLQNGLQTQGGDLITNAANLLHSAESFPTENTTMAMEFLYVYENTFKEECNCHS</sequence>